<accession>A0AAE0N9X1</accession>
<feature type="region of interest" description="Disordered" evidence="1">
    <location>
        <begin position="259"/>
        <end position="281"/>
    </location>
</feature>
<comment type="caution">
    <text evidence="2">The sequence shown here is derived from an EMBL/GenBank/DDBJ whole genome shotgun (WGS) entry which is preliminary data.</text>
</comment>
<feature type="compositionally biased region" description="Low complexity" evidence="1">
    <location>
        <begin position="268"/>
        <end position="281"/>
    </location>
</feature>
<gene>
    <name evidence="2" type="ORF">B0H63DRAFT_279914</name>
</gene>
<feature type="compositionally biased region" description="Polar residues" evidence="1">
    <location>
        <begin position="329"/>
        <end position="344"/>
    </location>
</feature>
<feature type="region of interest" description="Disordered" evidence="1">
    <location>
        <begin position="329"/>
        <end position="379"/>
    </location>
</feature>
<dbReference type="PANTHER" id="PTHR40625">
    <property type="entry name" value="GTP-BINDING PROTEIN ESDC-RELATED"/>
    <property type="match status" value="1"/>
</dbReference>
<name>A0AAE0N9X1_9PEZI</name>
<reference evidence="2" key="1">
    <citation type="journal article" date="2023" name="Mol. Phylogenet. Evol.">
        <title>Genome-scale phylogeny and comparative genomics of the fungal order Sordariales.</title>
        <authorList>
            <person name="Hensen N."/>
            <person name="Bonometti L."/>
            <person name="Westerberg I."/>
            <person name="Brannstrom I.O."/>
            <person name="Guillou S."/>
            <person name="Cros-Aarteil S."/>
            <person name="Calhoun S."/>
            <person name="Haridas S."/>
            <person name="Kuo A."/>
            <person name="Mondo S."/>
            <person name="Pangilinan J."/>
            <person name="Riley R."/>
            <person name="LaButti K."/>
            <person name="Andreopoulos B."/>
            <person name="Lipzen A."/>
            <person name="Chen C."/>
            <person name="Yan M."/>
            <person name="Daum C."/>
            <person name="Ng V."/>
            <person name="Clum A."/>
            <person name="Steindorff A."/>
            <person name="Ohm R.A."/>
            <person name="Martin F."/>
            <person name="Silar P."/>
            <person name="Natvig D.O."/>
            <person name="Lalanne C."/>
            <person name="Gautier V."/>
            <person name="Ament-Velasquez S.L."/>
            <person name="Kruys A."/>
            <person name="Hutchinson M.I."/>
            <person name="Powell A.J."/>
            <person name="Barry K."/>
            <person name="Miller A.N."/>
            <person name="Grigoriev I.V."/>
            <person name="Debuchy R."/>
            <person name="Gladieux P."/>
            <person name="Hiltunen Thoren M."/>
            <person name="Johannesson H."/>
        </authorList>
    </citation>
    <scope>NUCLEOTIDE SEQUENCE</scope>
    <source>
        <strain evidence="2">CBS 232.78</strain>
    </source>
</reference>
<reference evidence="2" key="2">
    <citation type="submission" date="2023-06" db="EMBL/GenBank/DDBJ databases">
        <authorList>
            <consortium name="Lawrence Berkeley National Laboratory"/>
            <person name="Haridas S."/>
            <person name="Hensen N."/>
            <person name="Bonometti L."/>
            <person name="Westerberg I."/>
            <person name="Brannstrom I.O."/>
            <person name="Guillou S."/>
            <person name="Cros-Aarteil S."/>
            <person name="Calhoun S."/>
            <person name="Kuo A."/>
            <person name="Mondo S."/>
            <person name="Pangilinan J."/>
            <person name="Riley R."/>
            <person name="LaButti K."/>
            <person name="Andreopoulos B."/>
            <person name="Lipzen A."/>
            <person name="Chen C."/>
            <person name="Yanf M."/>
            <person name="Daum C."/>
            <person name="Ng V."/>
            <person name="Clum A."/>
            <person name="Steindorff A."/>
            <person name="Ohm R."/>
            <person name="Martin F."/>
            <person name="Silar P."/>
            <person name="Natvig D."/>
            <person name="Lalanne C."/>
            <person name="Gautier V."/>
            <person name="Ament-velasquez S.L."/>
            <person name="Kruys A."/>
            <person name="Hutchinson M.I."/>
            <person name="Powell A.J."/>
            <person name="Barry K."/>
            <person name="Miller A.N."/>
            <person name="Grigoriev I.V."/>
            <person name="Debuchy R."/>
            <person name="Gladieux P."/>
            <person name="Thoren M.H."/>
            <person name="Johannesson H."/>
        </authorList>
    </citation>
    <scope>NUCLEOTIDE SEQUENCE</scope>
    <source>
        <strain evidence="2">CBS 232.78</strain>
    </source>
</reference>
<dbReference type="Proteomes" id="UP001285441">
    <property type="component" value="Unassembled WGS sequence"/>
</dbReference>
<feature type="compositionally biased region" description="Acidic residues" evidence="1">
    <location>
        <begin position="351"/>
        <end position="361"/>
    </location>
</feature>
<dbReference type="EMBL" id="JAULSW010000007">
    <property type="protein sequence ID" value="KAK3375463.1"/>
    <property type="molecule type" value="Genomic_DNA"/>
</dbReference>
<keyword evidence="3" id="KW-1185">Reference proteome</keyword>
<protein>
    <submittedName>
        <fullName evidence="2">Uncharacterized protein</fullName>
    </submittedName>
</protein>
<proteinExistence type="predicted"/>
<organism evidence="2 3">
    <name type="scientific">Podospora didyma</name>
    <dbReference type="NCBI Taxonomy" id="330526"/>
    <lineage>
        <taxon>Eukaryota</taxon>
        <taxon>Fungi</taxon>
        <taxon>Dikarya</taxon>
        <taxon>Ascomycota</taxon>
        <taxon>Pezizomycotina</taxon>
        <taxon>Sordariomycetes</taxon>
        <taxon>Sordariomycetidae</taxon>
        <taxon>Sordariales</taxon>
        <taxon>Podosporaceae</taxon>
        <taxon>Podospora</taxon>
    </lineage>
</organism>
<evidence type="ECO:0000313" key="3">
    <source>
        <dbReference type="Proteomes" id="UP001285441"/>
    </source>
</evidence>
<evidence type="ECO:0000256" key="1">
    <source>
        <dbReference type="SAM" id="MobiDB-lite"/>
    </source>
</evidence>
<sequence length="461" mass="49863">MERDSRRDRGQWRGCHSFKDITCDGDGDAGTNITKRNGGLKMGHTYYYYYELDGASETHDPSLPSTNTCPYLPGQTVNTLWVPVEQTSRKRSASLNSARDEDYMTMNPSDKFITPRPAPPVPAAAEMPRRVGSAPLRLQQQHKRSARSLSPASSWTFSPRKLFSRKASSSSLREAAAAPVTVVVEEERSGSSCSDGIRSRDISPESLRRFLCDDVVLEEESSDLVSSDRPAIAIPEDIVEENEDDDNFATSAVSETMAFTGLSPPPTQRSRSPTPVPTAVPLLPLSTPINVPAPPTRSAPPVPRPQLEVPLSVSFGGLQSRFSMSDSSFFELNSPQSPDSNSLPSFYHSDNEDDEDDEEDLMPSKEPASPHEPSAAASGKAFAHNLNPALSTYTLPQSSGAQEVRKLSIIGQDVTGDAPAIVAPVDVKAPSLPASPIPSAGLMDDLVSELGWMADVIRSKH</sequence>
<feature type="compositionally biased region" description="Low complexity" evidence="1">
    <location>
        <begin position="364"/>
        <end position="378"/>
    </location>
</feature>
<evidence type="ECO:0000313" key="2">
    <source>
        <dbReference type="EMBL" id="KAK3375463.1"/>
    </source>
</evidence>
<dbReference type="PANTHER" id="PTHR40625:SF1">
    <property type="entry name" value="AMP-ACTIVATED PROTEIN KINASE GLYCOGEN-BINDING DOMAIN-CONTAINING PROTEIN"/>
    <property type="match status" value="1"/>
</dbReference>
<dbReference type="AlphaFoldDB" id="A0AAE0N9X1"/>